<dbReference type="EMBL" id="KV919940">
    <property type="protein sequence ID" value="OSX68939.1"/>
    <property type="molecule type" value="Genomic_DNA"/>
</dbReference>
<name>A0A1X6NJY7_PORUM</name>
<organism evidence="2 3">
    <name type="scientific">Porphyra umbilicalis</name>
    <name type="common">Purple laver</name>
    <name type="synonym">Red alga</name>
    <dbReference type="NCBI Taxonomy" id="2786"/>
    <lineage>
        <taxon>Eukaryota</taxon>
        <taxon>Rhodophyta</taxon>
        <taxon>Bangiophyceae</taxon>
        <taxon>Bangiales</taxon>
        <taxon>Bangiaceae</taxon>
        <taxon>Porphyra</taxon>
    </lineage>
</organism>
<feature type="signal peptide" evidence="1">
    <location>
        <begin position="1"/>
        <end position="37"/>
    </location>
</feature>
<dbReference type="AlphaFoldDB" id="A0A1X6NJY7"/>
<dbReference type="GO" id="GO:0006974">
    <property type="term" value="P:DNA damage response"/>
    <property type="evidence" value="ECO:0007669"/>
    <property type="project" value="TreeGrafter"/>
</dbReference>
<dbReference type="InterPro" id="IPR007497">
    <property type="entry name" value="SIMPL/DUF541"/>
</dbReference>
<protein>
    <recommendedName>
        <fullName evidence="4">DUF541 domain-containing protein</fullName>
    </recommendedName>
</protein>
<dbReference type="InterPro" id="IPR052022">
    <property type="entry name" value="26kDa_periplasmic_antigen"/>
</dbReference>
<feature type="chain" id="PRO_5013095304" description="DUF541 domain-containing protein" evidence="1">
    <location>
        <begin position="38"/>
        <end position="322"/>
    </location>
</feature>
<dbReference type="Gene3D" id="3.30.70.2970">
    <property type="entry name" value="Protein of unknown function (DUF541), domain 2"/>
    <property type="match status" value="1"/>
</dbReference>
<sequence>MAAPPARTKCRAPRYSTLLTLAAVVAFAALAAVPAAAQKGSGFKRPPPNTDLRVFASAQVKSPFNSAVININIVSERPTLSATIAASRFAITTIQRQALTASVPARDVVTRDVALSPRFNFTKGGRETIGWNIRQSVRITTDRVGRVQRLIRAIASAAGQNVQLKIDSKRQVGSIDDLILRSLREATLAARAKADRIAKSTGKDVKRVIYLGGNKGGWPRQYASNGVYTVASQVNGKFLLVAPDEKVSDGDAEGRLEDIVRVGAADVTAAEAEVAARPDVHMEVSGATAGEDEALYGANPADREFDTVVELESMAEAMAGLE</sequence>
<evidence type="ECO:0000313" key="3">
    <source>
        <dbReference type="Proteomes" id="UP000218209"/>
    </source>
</evidence>
<evidence type="ECO:0008006" key="4">
    <source>
        <dbReference type="Google" id="ProtNLM"/>
    </source>
</evidence>
<gene>
    <name evidence="2" type="ORF">BU14_2067s0001</name>
</gene>
<accession>A0A1X6NJY7</accession>
<dbReference type="Gene3D" id="3.30.110.170">
    <property type="entry name" value="Protein of unknown function (DUF541), domain 1"/>
    <property type="match status" value="1"/>
</dbReference>
<dbReference type="Pfam" id="PF04402">
    <property type="entry name" value="SIMPL"/>
    <property type="match status" value="1"/>
</dbReference>
<reference evidence="2 3" key="1">
    <citation type="submission" date="2017-03" db="EMBL/GenBank/DDBJ databases">
        <title>WGS assembly of Porphyra umbilicalis.</title>
        <authorList>
            <person name="Brawley S.H."/>
            <person name="Blouin N.A."/>
            <person name="Ficko-Blean E."/>
            <person name="Wheeler G.L."/>
            <person name="Lohr M."/>
            <person name="Goodson H.V."/>
            <person name="Jenkins J.W."/>
            <person name="Blaby-Haas C.E."/>
            <person name="Helliwell K.E."/>
            <person name="Chan C."/>
            <person name="Marriage T."/>
            <person name="Bhattacharya D."/>
            <person name="Klein A.S."/>
            <person name="Badis Y."/>
            <person name="Brodie J."/>
            <person name="Cao Y."/>
            <person name="Collen J."/>
            <person name="Dittami S.M."/>
            <person name="Gachon C.M."/>
            <person name="Green B.R."/>
            <person name="Karpowicz S."/>
            <person name="Kim J.W."/>
            <person name="Kudahl U."/>
            <person name="Lin S."/>
            <person name="Michel G."/>
            <person name="Mittag M."/>
            <person name="Olson B.J."/>
            <person name="Pangilinan J."/>
            <person name="Peng Y."/>
            <person name="Qiu H."/>
            <person name="Shu S."/>
            <person name="Singer J.T."/>
            <person name="Smith A.G."/>
            <person name="Sprecher B.N."/>
            <person name="Wagner V."/>
            <person name="Wang W."/>
            <person name="Wang Z.-Y."/>
            <person name="Yan J."/>
            <person name="Yarish C."/>
            <person name="Zoeuner-Riek S."/>
            <person name="Zhuang Y."/>
            <person name="Zou Y."/>
            <person name="Lindquist E.A."/>
            <person name="Grimwood J."/>
            <person name="Barry K."/>
            <person name="Rokhsar D.S."/>
            <person name="Schmutz J."/>
            <person name="Stiller J.W."/>
            <person name="Grossman A.R."/>
            <person name="Prochnik S.E."/>
        </authorList>
    </citation>
    <scope>NUCLEOTIDE SEQUENCE [LARGE SCALE GENOMIC DNA]</scope>
    <source>
        <strain evidence="2">4086291</strain>
    </source>
</reference>
<keyword evidence="3" id="KW-1185">Reference proteome</keyword>
<proteinExistence type="predicted"/>
<dbReference type="PANTHER" id="PTHR34387:SF2">
    <property type="entry name" value="SLR1258 PROTEIN"/>
    <property type="match status" value="1"/>
</dbReference>
<evidence type="ECO:0000313" key="2">
    <source>
        <dbReference type="EMBL" id="OSX68939.1"/>
    </source>
</evidence>
<keyword evidence="1" id="KW-0732">Signal</keyword>
<dbReference type="Proteomes" id="UP000218209">
    <property type="component" value="Unassembled WGS sequence"/>
</dbReference>
<dbReference type="PANTHER" id="PTHR34387">
    <property type="entry name" value="SLR1258 PROTEIN"/>
    <property type="match status" value="1"/>
</dbReference>
<evidence type="ECO:0000256" key="1">
    <source>
        <dbReference type="SAM" id="SignalP"/>
    </source>
</evidence>